<dbReference type="HOGENOM" id="CLU_048993_0_0_6"/>
<reference evidence="5 6" key="1">
    <citation type="journal article" date="2015" name="PLoS ONE">
        <title>Azotobacter Genomes: The Genome of Azotobacter chroococcum NCIMB 8003 (ATCC 4412).</title>
        <authorList>
            <person name="Robson R.L."/>
            <person name="Jones R."/>
            <person name="Robson R.M."/>
            <person name="Schwartz A."/>
            <person name="Richardson T.H."/>
        </authorList>
    </citation>
    <scope>NUCLEOTIDE SEQUENCE [LARGE SCALE GENOMIC DNA]</scope>
    <source>
        <strain evidence="5 6">NCIMB 8003</strain>
    </source>
</reference>
<feature type="signal peptide" evidence="3">
    <location>
        <begin position="1"/>
        <end position="19"/>
    </location>
</feature>
<keyword evidence="2 3" id="KW-0732">Signal</keyword>
<name>A0A0C4WKT9_9GAMM</name>
<dbReference type="InterPro" id="IPR038352">
    <property type="entry name" value="Imelysin_sf"/>
</dbReference>
<evidence type="ECO:0000313" key="5">
    <source>
        <dbReference type="EMBL" id="AJE20711.1"/>
    </source>
</evidence>
<evidence type="ECO:0000256" key="1">
    <source>
        <dbReference type="ARBA" id="ARBA00004196"/>
    </source>
</evidence>
<evidence type="ECO:0000313" key="6">
    <source>
        <dbReference type="Proteomes" id="UP000068210"/>
    </source>
</evidence>
<proteinExistence type="predicted"/>
<evidence type="ECO:0000256" key="3">
    <source>
        <dbReference type="SAM" id="SignalP"/>
    </source>
</evidence>
<sequence>MPRTSLAAASLLAVAISLAGCDDKKESASSQAVAPAATAPAATAQADEAAAKAVVRHYADLALAVFGDALGSAKALQQAVDALLAKPDADTLQAAREAWIAARVPYMQSEVFRFGNPVVDEWEGQLNAWPLDEGLIDYVAADYQHALGNPGASANIVANSEIQVGEEKVDVATITGETLASLNELAGSEANVATGYHAIEFLLWGQDLNGTAPGAGQRPASDYVVGEGCSGGHCERRRAYLKAATDLLVSDLEHMVGQWQPQVADNYRASLEREPAANGLRKMLFGMGSLSLGELAGERMKVPLEANSTEDEQDCFSDNTHNAHFYNGKGIRNVYLGEYRKLDGSLLSGPSLSSLVAKADAQADASLKADLDASEARLQALVDSAVKGQHFDQLIAADNAAGQQLVREAIAALVKQTGSIEQAAARLGIGDLSPDSADHSF</sequence>
<dbReference type="EMBL" id="CP010415">
    <property type="protein sequence ID" value="AJE20711.1"/>
    <property type="molecule type" value="Genomic_DNA"/>
</dbReference>
<gene>
    <name evidence="5" type="ORF">Achr_12320</name>
</gene>
<feature type="chain" id="PRO_5002172934" evidence="3">
    <location>
        <begin position="20"/>
        <end position="441"/>
    </location>
</feature>
<dbReference type="GO" id="GO:0030313">
    <property type="term" value="C:cell envelope"/>
    <property type="evidence" value="ECO:0007669"/>
    <property type="project" value="UniProtKB-SubCell"/>
</dbReference>
<evidence type="ECO:0000256" key="2">
    <source>
        <dbReference type="ARBA" id="ARBA00022729"/>
    </source>
</evidence>
<dbReference type="InterPro" id="IPR018976">
    <property type="entry name" value="Imelysin-like"/>
</dbReference>
<comment type="subcellular location">
    <subcellularLocation>
        <location evidence="1">Cell envelope</location>
    </subcellularLocation>
</comment>
<dbReference type="RefSeq" id="WP_039802787.1">
    <property type="nucleotide sequence ID" value="NZ_CP010415.1"/>
</dbReference>
<dbReference type="Gene3D" id="1.20.1420.20">
    <property type="entry name" value="M75 peptidase, HXXE motif"/>
    <property type="match status" value="1"/>
</dbReference>
<keyword evidence="6" id="KW-1185">Reference proteome</keyword>
<dbReference type="AlphaFoldDB" id="A0A0C4WKT9"/>
<accession>A0A0C4WKT9</accession>
<dbReference type="KEGG" id="acx:Achr_12320"/>
<dbReference type="CDD" id="cd14657">
    <property type="entry name" value="Imelysin_IrpA-like"/>
    <property type="match status" value="1"/>
</dbReference>
<dbReference type="Pfam" id="PF09375">
    <property type="entry name" value="Peptidase_M75"/>
    <property type="match status" value="1"/>
</dbReference>
<evidence type="ECO:0000259" key="4">
    <source>
        <dbReference type="Pfam" id="PF09375"/>
    </source>
</evidence>
<dbReference type="STRING" id="1328314.Achr_12320"/>
<feature type="domain" description="Imelysin-like" evidence="4">
    <location>
        <begin position="62"/>
        <end position="419"/>
    </location>
</feature>
<dbReference type="Proteomes" id="UP000068210">
    <property type="component" value="Chromosome"/>
</dbReference>
<dbReference type="PROSITE" id="PS51257">
    <property type="entry name" value="PROKAR_LIPOPROTEIN"/>
    <property type="match status" value="1"/>
</dbReference>
<protein>
    <submittedName>
        <fullName evidence="5">Imelysin, Metallo peptidase, MEROPS family M75</fullName>
    </submittedName>
</protein>
<organism evidence="5 6">
    <name type="scientific">Azotobacter chroococcum NCIMB 8003</name>
    <dbReference type="NCBI Taxonomy" id="1328314"/>
    <lineage>
        <taxon>Bacteria</taxon>
        <taxon>Pseudomonadati</taxon>
        <taxon>Pseudomonadota</taxon>
        <taxon>Gammaproteobacteria</taxon>
        <taxon>Pseudomonadales</taxon>
        <taxon>Pseudomonadaceae</taxon>
        <taxon>Azotobacter</taxon>
    </lineage>
</organism>